<dbReference type="AlphaFoldDB" id="A0A0G0V5S8"/>
<comment type="caution">
    <text evidence="1">The sequence shown here is derived from an EMBL/GenBank/DDBJ whole genome shotgun (WGS) entry which is preliminary data.</text>
</comment>
<dbReference type="Proteomes" id="UP000034746">
    <property type="component" value="Unassembled WGS sequence"/>
</dbReference>
<proteinExistence type="predicted"/>
<accession>A0A0G0V5S8</accession>
<dbReference type="PATRIC" id="fig|1618997.3.peg.1223"/>
<dbReference type="EMBL" id="LCAU01000033">
    <property type="protein sequence ID" value="KKR96309.1"/>
    <property type="molecule type" value="Genomic_DNA"/>
</dbReference>
<sequence>MDGLTRFSGKETEPKTARIELKEMKGFPESIQELFQAVPKSVQERIISEIKREPTESFEDNKKSLEEMVASFDPETREKFMEHCLGELFYVAEFRERIETFFQEGDIKQEITRLLDVLWKNREKKKEEVTLFNEPYYHCFEEERRIVLEKIEEKKSEEEKQKLSLSKTEGQRRLTETKRKQLHQLQDELTSFIKERENLDFRYHNWIGYGKGGISWRQRKEKEWTEGIALVTQYVDPTEFATAIGEQLDRTFAQIKRIVETKKVYGRPGSAEAIERARRISSSIDEAIQRWAEVHETEGSLKSHSEAKSEERMEKVLMYVRSLMESYQKFRKEGKSDEDLIYTIRQIEISLRLLGK</sequence>
<name>A0A0G0V5S8_9BACT</name>
<gene>
    <name evidence="1" type="ORF">UU48_C0033G0006</name>
</gene>
<reference evidence="1 2" key="1">
    <citation type="journal article" date="2015" name="Nature">
        <title>rRNA introns, odd ribosomes, and small enigmatic genomes across a large radiation of phyla.</title>
        <authorList>
            <person name="Brown C.T."/>
            <person name="Hug L.A."/>
            <person name="Thomas B.C."/>
            <person name="Sharon I."/>
            <person name="Castelle C.J."/>
            <person name="Singh A."/>
            <person name="Wilkins M.J."/>
            <person name="Williams K.H."/>
            <person name="Banfield J.F."/>
        </authorList>
    </citation>
    <scope>NUCLEOTIDE SEQUENCE [LARGE SCALE GENOMIC DNA]</scope>
</reference>
<evidence type="ECO:0000313" key="2">
    <source>
        <dbReference type="Proteomes" id="UP000034746"/>
    </source>
</evidence>
<evidence type="ECO:0000313" key="1">
    <source>
        <dbReference type="EMBL" id="KKR96309.1"/>
    </source>
</evidence>
<organism evidence="1 2">
    <name type="scientific">Candidatus Uhrbacteria bacterium GW2011_GWF2_41_16</name>
    <dbReference type="NCBI Taxonomy" id="1618997"/>
    <lineage>
        <taxon>Bacteria</taxon>
        <taxon>Candidatus Uhriibacteriota</taxon>
    </lineage>
</organism>
<protein>
    <submittedName>
        <fullName evidence="1">Uncharacterized protein</fullName>
    </submittedName>
</protein>